<keyword evidence="3" id="KW-1185">Reference proteome</keyword>
<comment type="caution">
    <text evidence="2">The sequence shown here is derived from an EMBL/GenBank/DDBJ whole genome shotgun (WGS) entry which is preliminary data.</text>
</comment>
<sequence>MLQSRIKIFILYLLSTFCFIANANSETLTTTIPQSWQLNLLKEALSRSDTSYDISLLKSEMNQKRKVEEALAGSIDIFWSMTSQQLEEVVIPVRIPIFKGLLGNRLLIIRSEDQQQFSNVKDKQDFIRFSAGQNRYWPDARIIEENGLPLITSYKYKNLYPMLEGGRFDYLALGAQEIWDELGKNPDPSLKVDTAILLQYRSPAYFFISPEKPGLAKDLSRGLESMLADGSFDEMFNDQLNIDELYRKAQFTKRKIIRLQTPQLSSLTPIGRDELWLDLFNMEGDVR</sequence>
<organism evidence="2 3">
    <name type="scientific">Shewanella hanedai</name>
    <name type="common">Alteromonas hanedai</name>
    <dbReference type="NCBI Taxonomy" id="25"/>
    <lineage>
        <taxon>Bacteria</taxon>
        <taxon>Pseudomonadati</taxon>
        <taxon>Pseudomonadota</taxon>
        <taxon>Gammaproteobacteria</taxon>
        <taxon>Alteromonadales</taxon>
        <taxon>Shewanellaceae</taxon>
        <taxon>Shewanella</taxon>
    </lineage>
</organism>
<feature type="signal peptide" evidence="1">
    <location>
        <begin position="1"/>
        <end position="23"/>
    </location>
</feature>
<dbReference type="Gene3D" id="3.40.190.10">
    <property type="entry name" value="Periplasmic binding protein-like II"/>
    <property type="match status" value="2"/>
</dbReference>
<dbReference type="OrthoDB" id="547680at2"/>
<accession>A0A553JIQ6</accession>
<protein>
    <submittedName>
        <fullName evidence="2">Pilus assembly protein PilM</fullName>
    </submittedName>
</protein>
<gene>
    <name evidence="2" type="ORF">FN961_21375</name>
</gene>
<feature type="chain" id="PRO_5022029311" evidence="1">
    <location>
        <begin position="24"/>
        <end position="287"/>
    </location>
</feature>
<dbReference type="SUPFAM" id="SSF53850">
    <property type="entry name" value="Periplasmic binding protein-like II"/>
    <property type="match status" value="1"/>
</dbReference>
<dbReference type="RefSeq" id="WP_144042202.1">
    <property type="nucleotide sequence ID" value="NZ_BMPL01000040.1"/>
</dbReference>
<dbReference type="AlphaFoldDB" id="A0A553JIQ6"/>
<proteinExistence type="predicted"/>
<dbReference type="EMBL" id="VKGK01000036">
    <property type="protein sequence ID" value="TRY12288.1"/>
    <property type="molecule type" value="Genomic_DNA"/>
</dbReference>
<name>A0A553JIQ6_SHEHA</name>
<dbReference type="Proteomes" id="UP000318126">
    <property type="component" value="Unassembled WGS sequence"/>
</dbReference>
<evidence type="ECO:0000256" key="1">
    <source>
        <dbReference type="SAM" id="SignalP"/>
    </source>
</evidence>
<evidence type="ECO:0000313" key="2">
    <source>
        <dbReference type="EMBL" id="TRY12288.1"/>
    </source>
</evidence>
<keyword evidence="1" id="KW-0732">Signal</keyword>
<reference evidence="3" key="1">
    <citation type="submission" date="2019-07" db="EMBL/GenBank/DDBJ databases">
        <title>Shewanella sp. YLB-08 draft genomic sequence.</title>
        <authorList>
            <person name="Yu L."/>
        </authorList>
    </citation>
    <scope>NUCLEOTIDE SEQUENCE [LARGE SCALE GENOMIC DNA]</scope>
    <source>
        <strain evidence="3">JCM 20706</strain>
    </source>
</reference>
<evidence type="ECO:0000313" key="3">
    <source>
        <dbReference type="Proteomes" id="UP000318126"/>
    </source>
</evidence>